<dbReference type="SUPFAM" id="SSF103473">
    <property type="entry name" value="MFS general substrate transporter"/>
    <property type="match status" value="1"/>
</dbReference>
<protein>
    <submittedName>
        <fullName evidence="6">MFS transporter</fullName>
    </submittedName>
</protein>
<organism evidence="6 7">
    <name type="scientific">Pseudomonas typographi</name>
    <dbReference type="NCBI Taxonomy" id="2715964"/>
    <lineage>
        <taxon>Bacteria</taxon>
        <taxon>Pseudomonadati</taxon>
        <taxon>Pseudomonadota</taxon>
        <taxon>Gammaproteobacteria</taxon>
        <taxon>Pseudomonadales</taxon>
        <taxon>Pseudomonadaceae</taxon>
        <taxon>Pseudomonas</taxon>
    </lineage>
</organism>
<dbReference type="InterPro" id="IPR050327">
    <property type="entry name" value="Proton-linked_MCT"/>
</dbReference>
<proteinExistence type="predicted"/>
<feature type="domain" description="Major facilitator superfamily (MFS) profile" evidence="5">
    <location>
        <begin position="20"/>
        <end position="409"/>
    </location>
</feature>
<dbReference type="Pfam" id="PF07690">
    <property type="entry name" value="MFS_1"/>
    <property type="match status" value="1"/>
</dbReference>
<feature type="transmembrane region" description="Helical" evidence="4">
    <location>
        <begin position="291"/>
        <end position="313"/>
    </location>
</feature>
<dbReference type="RefSeq" id="WP_190422951.1">
    <property type="nucleotide sequence ID" value="NZ_JAAOCA010000022.1"/>
</dbReference>
<gene>
    <name evidence="6" type="ORF">HAQ05_17800</name>
</gene>
<feature type="transmembrane region" description="Helical" evidence="4">
    <location>
        <begin position="88"/>
        <end position="106"/>
    </location>
</feature>
<dbReference type="PROSITE" id="PS50850">
    <property type="entry name" value="MFS"/>
    <property type="match status" value="1"/>
</dbReference>
<dbReference type="EMBL" id="JAAOCA010000022">
    <property type="protein sequence ID" value="MBD1600550.1"/>
    <property type="molecule type" value="Genomic_DNA"/>
</dbReference>
<dbReference type="Proteomes" id="UP000805841">
    <property type="component" value="Unassembled WGS sequence"/>
</dbReference>
<feature type="transmembrane region" description="Helical" evidence="4">
    <location>
        <begin position="178"/>
        <end position="198"/>
    </location>
</feature>
<feature type="transmembrane region" description="Helical" evidence="4">
    <location>
        <begin position="146"/>
        <end position="166"/>
    </location>
</feature>
<feature type="transmembrane region" description="Helical" evidence="4">
    <location>
        <begin position="20"/>
        <end position="40"/>
    </location>
</feature>
<dbReference type="InterPro" id="IPR020846">
    <property type="entry name" value="MFS_dom"/>
</dbReference>
<keyword evidence="2 4" id="KW-1133">Transmembrane helix</keyword>
<feature type="transmembrane region" description="Helical" evidence="4">
    <location>
        <begin position="112"/>
        <end position="139"/>
    </location>
</feature>
<feature type="transmembrane region" description="Helical" evidence="4">
    <location>
        <begin position="383"/>
        <end position="405"/>
    </location>
</feature>
<feature type="transmembrane region" description="Helical" evidence="4">
    <location>
        <begin position="231"/>
        <end position="249"/>
    </location>
</feature>
<evidence type="ECO:0000256" key="1">
    <source>
        <dbReference type="ARBA" id="ARBA00022692"/>
    </source>
</evidence>
<dbReference type="PANTHER" id="PTHR11360:SF290">
    <property type="entry name" value="MONOCARBOXYLATE MFS PERMEASE"/>
    <property type="match status" value="1"/>
</dbReference>
<comment type="caution">
    <text evidence="6">The sequence shown here is derived from an EMBL/GenBank/DDBJ whole genome shotgun (WGS) entry which is preliminary data.</text>
</comment>
<feature type="transmembrane region" description="Helical" evidence="4">
    <location>
        <begin position="354"/>
        <end position="377"/>
    </location>
</feature>
<evidence type="ECO:0000259" key="5">
    <source>
        <dbReference type="PROSITE" id="PS50850"/>
    </source>
</evidence>
<evidence type="ECO:0000256" key="3">
    <source>
        <dbReference type="ARBA" id="ARBA00023136"/>
    </source>
</evidence>
<sequence length="432" mass="45313">MATTKTMGVQVSPDPINKWWYVVSCFVALMVGVNTVNILFNVLGSALTAGFGWSRLELVSGLTLFTVVDGISVLLIGFLVSRYGIRKVAIPAAAMFGLGIGLIGLSPNDLRFFYACCAISGVGAGAVGPSVYSVVVGAWFDDKRGLALGIINVGLGLCGTLMPFLINGLFGAYGWRWTFAVVGLLCGLIPVVAYGAVLRMPRAWDTARVTARSSGKGIGEPLGALLKQRSLWLISISILLVSAATYGMLSQIVAICTDHHIARVTALSILSTASISSIASRLVVGYLLDRLFAPFLACSIFLLCAAGVVVLTQTAQVPVLYGGAVLLGLGLGAEGDIAAYIISRYIDKNSYAKALGIVIFLFAQGGALGVGLLSYTYSITSSYTVAGALIFVLTVLSAFSLLFLGPYRYDVTGAKVTSHHPALPHNNPLGDH</sequence>
<feature type="transmembrane region" description="Helical" evidence="4">
    <location>
        <begin position="60"/>
        <end position="81"/>
    </location>
</feature>
<feature type="transmembrane region" description="Helical" evidence="4">
    <location>
        <begin position="261"/>
        <end position="284"/>
    </location>
</feature>
<name>A0ABR7Z4X3_9PSED</name>
<accession>A0ABR7Z4X3</accession>
<reference evidence="6 7" key="1">
    <citation type="journal article" date="2020" name="Insects">
        <title>Bacteria Belonging to Pseudomonas typographi sp. nov. from the Bark Beetle Ips typographus Have Genomic Potential to Aid in the Host Ecology.</title>
        <authorList>
            <person name="Peral-Aranega E."/>
            <person name="Saati-Santamaria Z."/>
            <person name="Kolarik M."/>
            <person name="Rivas R."/>
            <person name="Garcia-Fraile P."/>
        </authorList>
    </citation>
    <scope>NUCLEOTIDE SEQUENCE [LARGE SCALE GENOMIC DNA]</scope>
    <source>
        <strain evidence="6 7">CA3A</strain>
    </source>
</reference>
<dbReference type="Gene3D" id="1.20.1250.20">
    <property type="entry name" value="MFS general substrate transporter like domains"/>
    <property type="match status" value="1"/>
</dbReference>
<feature type="transmembrane region" description="Helical" evidence="4">
    <location>
        <begin position="319"/>
        <end position="342"/>
    </location>
</feature>
<dbReference type="PANTHER" id="PTHR11360">
    <property type="entry name" value="MONOCARBOXYLATE TRANSPORTER"/>
    <property type="match status" value="1"/>
</dbReference>
<keyword evidence="3 4" id="KW-0472">Membrane</keyword>
<keyword evidence="7" id="KW-1185">Reference proteome</keyword>
<evidence type="ECO:0000256" key="4">
    <source>
        <dbReference type="SAM" id="Phobius"/>
    </source>
</evidence>
<evidence type="ECO:0000256" key="2">
    <source>
        <dbReference type="ARBA" id="ARBA00022989"/>
    </source>
</evidence>
<dbReference type="InterPro" id="IPR036259">
    <property type="entry name" value="MFS_trans_sf"/>
</dbReference>
<dbReference type="InterPro" id="IPR011701">
    <property type="entry name" value="MFS"/>
</dbReference>
<keyword evidence="1 4" id="KW-0812">Transmembrane</keyword>
<evidence type="ECO:0000313" key="7">
    <source>
        <dbReference type="Proteomes" id="UP000805841"/>
    </source>
</evidence>
<evidence type="ECO:0000313" key="6">
    <source>
        <dbReference type="EMBL" id="MBD1600550.1"/>
    </source>
</evidence>